<keyword evidence="1" id="KW-1133">Transmembrane helix</keyword>
<keyword evidence="1" id="KW-0472">Membrane</keyword>
<dbReference type="EMBL" id="CAJNOJ010000238">
    <property type="protein sequence ID" value="CAF1324341.1"/>
    <property type="molecule type" value="Genomic_DNA"/>
</dbReference>
<organism evidence="2 3">
    <name type="scientific">Adineta ricciae</name>
    <name type="common">Rotifer</name>
    <dbReference type="NCBI Taxonomy" id="249248"/>
    <lineage>
        <taxon>Eukaryota</taxon>
        <taxon>Metazoa</taxon>
        <taxon>Spiralia</taxon>
        <taxon>Gnathifera</taxon>
        <taxon>Rotifera</taxon>
        <taxon>Eurotatoria</taxon>
        <taxon>Bdelloidea</taxon>
        <taxon>Adinetida</taxon>
        <taxon>Adinetidae</taxon>
        <taxon>Adineta</taxon>
    </lineage>
</organism>
<accession>A0A815F6N0</accession>
<evidence type="ECO:0000313" key="2">
    <source>
        <dbReference type="EMBL" id="CAF1324341.1"/>
    </source>
</evidence>
<dbReference type="AlphaFoldDB" id="A0A815F6N0"/>
<dbReference type="Proteomes" id="UP000663852">
    <property type="component" value="Unassembled WGS sequence"/>
</dbReference>
<evidence type="ECO:0000313" key="3">
    <source>
        <dbReference type="Proteomes" id="UP000663852"/>
    </source>
</evidence>
<protein>
    <submittedName>
        <fullName evidence="2">Uncharacterized protein</fullName>
    </submittedName>
</protein>
<comment type="caution">
    <text evidence="2">The sequence shown here is derived from an EMBL/GenBank/DDBJ whole genome shotgun (WGS) entry which is preliminary data.</text>
</comment>
<evidence type="ECO:0000256" key="1">
    <source>
        <dbReference type="SAM" id="Phobius"/>
    </source>
</evidence>
<sequence>MEHDESPYVNSGSAGGLLGSVIVGGVFVYLNPAVGIISLITKLAADYALSKQDVSVVVAIKELVRAGFLKLNETNMQLSLP</sequence>
<proteinExistence type="predicted"/>
<feature type="transmembrane region" description="Helical" evidence="1">
    <location>
        <begin position="20"/>
        <end position="41"/>
    </location>
</feature>
<reference evidence="2" key="1">
    <citation type="submission" date="2021-02" db="EMBL/GenBank/DDBJ databases">
        <authorList>
            <person name="Nowell W R."/>
        </authorList>
    </citation>
    <scope>NUCLEOTIDE SEQUENCE</scope>
</reference>
<keyword evidence="1" id="KW-0812">Transmembrane</keyword>
<name>A0A815F6N0_ADIRI</name>
<gene>
    <name evidence="2" type="ORF">EDS130_LOCUS31838</name>
</gene>